<dbReference type="Pfam" id="PF09772">
    <property type="entry name" value="Tmem26"/>
    <property type="match status" value="1"/>
</dbReference>
<feature type="transmembrane region" description="Helical" evidence="1">
    <location>
        <begin position="427"/>
        <end position="448"/>
    </location>
</feature>
<feature type="transmembrane region" description="Helical" evidence="1">
    <location>
        <begin position="196"/>
        <end position="217"/>
    </location>
</feature>
<dbReference type="EMBL" id="CP111013">
    <property type="protein sequence ID" value="WAQ97188.1"/>
    <property type="molecule type" value="Genomic_DNA"/>
</dbReference>
<feature type="transmembrane region" description="Helical" evidence="1">
    <location>
        <begin position="224"/>
        <end position="245"/>
    </location>
</feature>
<accession>A0ABY7DJ08</accession>
<keyword evidence="3" id="KW-1185">Reference proteome</keyword>
<feature type="transmembrane region" description="Helical" evidence="1">
    <location>
        <begin position="400"/>
        <end position="421"/>
    </location>
</feature>
<evidence type="ECO:0000313" key="3">
    <source>
        <dbReference type="Proteomes" id="UP001164746"/>
    </source>
</evidence>
<dbReference type="PANTHER" id="PTHR22168">
    <property type="entry name" value="TMEM26 PROTEIN"/>
    <property type="match status" value="1"/>
</dbReference>
<sequence>MWRVRYDHQNGYDGLFSTYELPYGDFDDEWRRSRSESTPASSRPAREEVPWAFGSVYDPGSELEAADVKSDEDPVSYLAWIKQPNLNDDKASIPSVEFKMKDREDSDSVLFTDKSLEPNHMKLNLSNGSLPIKQLEKYHKISDNDDDDEGQEVPKDPNVLLYGNHRPIFWAVFVRVLLVGHNVLTVWRVTEALGSPLYWLLAVLNLFLLLELHVVVVKRAGIEYSWWTPCFLFYLGSTIPSIWLLQLQLYDEFTSSGPGADVTSVSTSAPSTQFTGFTTQAPTKLAMNNEVWLIIVQEALVYLLVFSRWLLPRGAVSRAFLADLLLEFLAIASDIMELLAVFDEEEIRGNLSLTLAILTVWSASFIQFIPVLVHKRRFRHVRNPKVPCINRYFGDKFVEIVVTLMNIFLQDLPFLVVRLYIVFEIRIITYSLIFFILKNIVSLMLLFYRLTIMGKRLPIVRQCCQRLHCPCSPPSDHHHNTPSFHLPRIDKERSAMLN</sequence>
<proteinExistence type="predicted"/>
<evidence type="ECO:0000256" key="1">
    <source>
        <dbReference type="SAM" id="Phobius"/>
    </source>
</evidence>
<keyword evidence="1" id="KW-0812">Transmembrane</keyword>
<dbReference type="Proteomes" id="UP001164746">
    <property type="component" value="Chromosome 2"/>
</dbReference>
<dbReference type="PANTHER" id="PTHR22168:SF3">
    <property type="entry name" value="TRANSMEMBRANE PROTEIN 26"/>
    <property type="match status" value="1"/>
</dbReference>
<feature type="transmembrane region" description="Helical" evidence="1">
    <location>
        <begin position="168"/>
        <end position="190"/>
    </location>
</feature>
<organism evidence="2 3">
    <name type="scientific">Mya arenaria</name>
    <name type="common">Soft-shell clam</name>
    <dbReference type="NCBI Taxonomy" id="6604"/>
    <lineage>
        <taxon>Eukaryota</taxon>
        <taxon>Metazoa</taxon>
        <taxon>Spiralia</taxon>
        <taxon>Lophotrochozoa</taxon>
        <taxon>Mollusca</taxon>
        <taxon>Bivalvia</taxon>
        <taxon>Autobranchia</taxon>
        <taxon>Heteroconchia</taxon>
        <taxon>Euheterodonta</taxon>
        <taxon>Imparidentia</taxon>
        <taxon>Neoheterodontei</taxon>
        <taxon>Myida</taxon>
        <taxon>Myoidea</taxon>
        <taxon>Myidae</taxon>
        <taxon>Mya</taxon>
    </lineage>
</organism>
<feature type="transmembrane region" description="Helical" evidence="1">
    <location>
        <begin position="291"/>
        <end position="311"/>
    </location>
</feature>
<keyword evidence="1" id="KW-0472">Membrane</keyword>
<name>A0ABY7DJ08_MYAAR</name>
<feature type="transmembrane region" description="Helical" evidence="1">
    <location>
        <begin position="320"/>
        <end position="341"/>
    </location>
</feature>
<feature type="transmembrane region" description="Helical" evidence="1">
    <location>
        <begin position="353"/>
        <end position="373"/>
    </location>
</feature>
<keyword evidence="1" id="KW-1133">Transmembrane helix</keyword>
<evidence type="ECO:0000313" key="2">
    <source>
        <dbReference type="EMBL" id="WAQ97188.1"/>
    </source>
</evidence>
<dbReference type="InterPro" id="IPR019169">
    <property type="entry name" value="Transmembrane_26"/>
</dbReference>
<protein>
    <submittedName>
        <fullName evidence="2">TMM26-like protein</fullName>
    </submittedName>
</protein>
<gene>
    <name evidence="2" type="ORF">MAR_029878</name>
</gene>
<reference evidence="2" key="1">
    <citation type="submission" date="2022-11" db="EMBL/GenBank/DDBJ databases">
        <title>Centuries of genome instability and evolution in soft-shell clam transmissible cancer (bioRxiv).</title>
        <authorList>
            <person name="Hart S.F.M."/>
            <person name="Yonemitsu M.A."/>
            <person name="Giersch R.M."/>
            <person name="Beal B.F."/>
            <person name="Arriagada G."/>
            <person name="Davis B.W."/>
            <person name="Ostrander E.A."/>
            <person name="Goff S.P."/>
            <person name="Metzger M.J."/>
        </authorList>
    </citation>
    <scope>NUCLEOTIDE SEQUENCE</scope>
    <source>
        <strain evidence="2">MELC-2E11</strain>
        <tissue evidence="2">Siphon/mantle</tissue>
    </source>
</reference>